<accession>A0ABN9EB46</accession>
<evidence type="ECO:0000259" key="1">
    <source>
        <dbReference type="PROSITE" id="PS51111"/>
    </source>
</evidence>
<dbReference type="Proteomes" id="UP001162483">
    <property type="component" value="Unassembled WGS sequence"/>
</dbReference>
<gene>
    <name evidence="2" type="ORF">SPARVUS_LOCUS9336103</name>
</gene>
<proteinExistence type="predicted"/>
<name>A0ABN9EB46_9NEOB</name>
<dbReference type="PROSITE" id="PS51111">
    <property type="entry name" value="REJ"/>
    <property type="match status" value="1"/>
</dbReference>
<organism evidence="2 3">
    <name type="scientific">Staurois parvus</name>
    <dbReference type="NCBI Taxonomy" id="386267"/>
    <lineage>
        <taxon>Eukaryota</taxon>
        <taxon>Metazoa</taxon>
        <taxon>Chordata</taxon>
        <taxon>Craniata</taxon>
        <taxon>Vertebrata</taxon>
        <taxon>Euteleostomi</taxon>
        <taxon>Amphibia</taxon>
        <taxon>Batrachia</taxon>
        <taxon>Anura</taxon>
        <taxon>Neobatrachia</taxon>
        <taxon>Ranoidea</taxon>
        <taxon>Ranidae</taxon>
        <taxon>Staurois</taxon>
    </lineage>
</organism>
<protein>
    <recommendedName>
        <fullName evidence="1">REJ domain-containing protein</fullName>
    </recommendedName>
</protein>
<sequence length="65" mass="6991">MISATCQCLSLPHTSAHKCHISVLISAHQCHIVPTSVHQCHIVPIRAAFQCQLSVPVSAAYQCPS</sequence>
<feature type="domain" description="REJ" evidence="1">
    <location>
        <begin position="30"/>
        <end position="65"/>
    </location>
</feature>
<comment type="caution">
    <text evidence="2">The sequence shown here is derived from an EMBL/GenBank/DDBJ whole genome shotgun (WGS) entry which is preliminary data.</text>
</comment>
<dbReference type="InterPro" id="IPR014010">
    <property type="entry name" value="REJ_dom"/>
</dbReference>
<feature type="non-terminal residue" evidence="2">
    <location>
        <position position="65"/>
    </location>
</feature>
<dbReference type="EMBL" id="CATNWA010015209">
    <property type="protein sequence ID" value="CAI9580702.1"/>
    <property type="molecule type" value="Genomic_DNA"/>
</dbReference>
<evidence type="ECO:0000313" key="3">
    <source>
        <dbReference type="Proteomes" id="UP001162483"/>
    </source>
</evidence>
<evidence type="ECO:0000313" key="2">
    <source>
        <dbReference type="EMBL" id="CAI9580702.1"/>
    </source>
</evidence>
<reference evidence="2" key="1">
    <citation type="submission" date="2023-05" db="EMBL/GenBank/DDBJ databases">
        <authorList>
            <person name="Stuckert A."/>
        </authorList>
    </citation>
    <scope>NUCLEOTIDE SEQUENCE</scope>
</reference>
<keyword evidence="3" id="KW-1185">Reference proteome</keyword>